<keyword evidence="4" id="KW-1185">Reference proteome</keyword>
<evidence type="ECO:0000313" key="4">
    <source>
        <dbReference type="Proteomes" id="UP000237968"/>
    </source>
</evidence>
<protein>
    <submittedName>
        <fullName evidence="3">Phosphodiesterase</fullName>
    </submittedName>
</protein>
<dbReference type="GO" id="GO:0016791">
    <property type="term" value="F:phosphatase activity"/>
    <property type="evidence" value="ECO:0007669"/>
    <property type="project" value="TreeGrafter"/>
</dbReference>
<evidence type="ECO:0000259" key="2">
    <source>
        <dbReference type="Pfam" id="PF12850"/>
    </source>
</evidence>
<dbReference type="SUPFAM" id="SSF56300">
    <property type="entry name" value="Metallo-dependent phosphatases"/>
    <property type="match status" value="1"/>
</dbReference>
<dbReference type="InterPro" id="IPR024654">
    <property type="entry name" value="Calcineurin-like_PHP_lpxH"/>
</dbReference>
<sequence>MRRVAFISDLHANLVALDGVLADIDRLGVDEIICLGDIVDLGPQPVELLERLHERGVRCIRGNHDTLDEHPPHPSLRAIEAWTRAQLDDAILRELAELPEQLTLDLDGVRVLCVHGSPRSDTDQILASTPRATLDGWLAGHELDVMVGGHTHVQLLRRLDARVIVNVGSVGMPFARPFEGGAPPKLLPWCEYGVVTGADAVVSVDLRRVPLDLDRFAASVRGSSFPDADVWLAQWLG</sequence>
<dbReference type="Gene3D" id="3.60.21.10">
    <property type="match status" value="1"/>
</dbReference>
<dbReference type="PIRSF" id="PIRSF000883">
    <property type="entry name" value="Pesterase_MJ0912"/>
    <property type="match status" value="1"/>
</dbReference>
<dbReference type="InterPro" id="IPR029052">
    <property type="entry name" value="Metallo-depent_PP-like"/>
</dbReference>
<name>A0A2S9XYY9_9BACT</name>
<reference evidence="3 4" key="1">
    <citation type="submission" date="2018-03" db="EMBL/GenBank/DDBJ databases">
        <title>Draft Genome Sequences of the Obligatory Marine Myxobacteria Enhygromyxa salina SWB005.</title>
        <authorList>
            <person name="Poehlein A."/>
            <person name="Moghaddam J.A."/>
            <person name="Harms H."/>
            <person name="Alanjari M."/>
            <person name="Koenig G.M."/>
            <person name="Daniel R."/>
            <person name="Schaeberle T.F."/>
        </authorList>
    </citation>
    <scope>NUCLEOTIDE SEQUENCE [LARGE SCALE GENOMIC DNA]</scope>
    <source>
        <strain evidence="3 4">SWB005</strain>
    </source>
</reference>
<dbReference type="PANTHER" id="PTHR42850:SF2">
    <property type="entry name" value="BLL5683 PROTEIN"/>
    <property type="match status" value="1"/>
</dbReference>
<organism evidence="3 4">
    <name type="scientific">Enhygromyxa salina</name>
    <dbReference type="NCBI Taxonomy" id="215803"/>
    <lineage>
        <taxon>Bacteria</taxon>
        <taxon>Pseudomonadati</taxon>
        <taxon>Myxococcota</taxon>
        <taxon>Polyangia</taxon>
        <taxon>Nannocystales</taxon>
        <taxon>Nannocystaceae</taxon>
        <taxon>Enhygromyxa</taxon>
    </lineage>
</organism>
<gene>
    <name evidence="3" type="ORF">ENSA5_30620</name>
</gene>
<accession>A0A2S9XYY9</accession>
<proteinExistence type="inferred from homology"/>
<evidence type="ECO:0000256" key="1">
    <source>
        <dbReference type="ARBA" id="ARBA00008950"/>
    </source>
</evidence>
<evidence type="ECO:0000313" key="3">
    <source>
        <dbReference type="EMBL" id="PRP98077.1"/>
    </source>
</evidence>
<feature type="domain" description="Calcineurin-like phosphoesterase" evidence="2">
    <location>
        <begin position="3"/>
        <end position="174"/>
    </location>
</feature>
<dbReference type="EMBL" id="PVNK01000147">
    <property type="protein sequence ID" value="PRP98077.1"/>
    <property type="molecule type" value="Genomic_DNA"/>
</dbReference>
<comment type="similarity">
    <text evidence="1">Belongs to the metallophosphoesterase superfamily. YfcE family.</text>
</comment>
<dbReference type="InterPro" id="IPR011152">
    <property type="entry name" value="Pesterase_MJ0912"/>
</dbReference>
<dbReference type="RefSeq" id="WP_106392433.1">
    <property type="nucleotide sequence ID" value="NZ_PVNK01000147.1"/>
</dbReference>
<dbReference type="Pfam" id="PF12850">
    <property type="entry name" value="Metallophos_2"/>
    <property type="match status" value="1"/>
</dbReference>
<comment type="caution">
    <text evidence="3">The sequence shown here is derived from an EMBL/GenBank/DDBJ whole genome shotgun (WGS) entry which is preliminary data.</text>
</comment>
<dbReference type="OrthoDB" id="9813918at2"/>
<dbReference type="AlphaFoldDB" id="A0A2S9XYY9"/>
<dbReference type="GO" id="GO:0005737">
    <property type="term" value="C:cytoplasm"/>
    <property type="evidence" value="ECO:0007669"/>
    <property type="project" value="TreeGrafter"/>
</dbReference>
<dbReference type="InterPro" id="IPR050126">
    <property type="entry name" value="Ap4A_hydrolase"/>
</dbReference>
<dbReference type="Proteomes" id="UP000237968">
    <property type="component" value="Unassembled WGS sequence"/>
</dbReference>
<dbReference type="PANTHER" id="PTHR42850">
    <property type="entry name" value="METALLOPHOSPHOESTERASE"/>
    <property type="match status" value="1"/>
</dbReference>